<dbReference type="EMBL" id="JAINUG010000059">
    <property type="protein sequence ID" value="KAJ8403200.1"/>
    <property type="molecule type" value="Genomic_DNA"/>
</dbReference>
<evidence type="ECO:0000313" key="2">
    <source>
        <dbReference type="Proteomes" id="UP001221898"/>
    </source>
</evidence>
<evidence type="ECO:0000313" key="1">
    <source>
        <dbReference type="EMBL" id="KAJ8403200.1"/>
    </source>
</evidence>
<dbReference type="PANTHER" id="PTHR11505">
    <property type="entry name" value="L1 TRANSPOSABLE ELEMENT-RELATED"/>
    <property type="match status" value="1"/>
</dbReference>
<comment type="caution">
    <text evidence="1">The sequence shown here is derived from an EMBL/GenBank/DDBJ whole genome shotgun (WGS) entry which is preliminary data.</text>
</comment>
<dbReference type="InterPro" id="IPR004244">
    <property type="entry name" value="Transposase_22"/>
</dbReference>
<dbReference type="Gene3D" id="3.30.250.20">
    <property type="entry name" value="L1 transposable element, C-terminal domain"/>
    <property type="match status" value="1"/>
</dbReference>
<organism evidence="1 2">
    <name type="scientific">Aldrovandia affinis</name>
    <dbReference type="NCBI Taxonomy" id="143900"/>
    <lineage>
        <taxon>Eukaryota</taxon>
        <taxon>Metazoa</taxon>
        <taxon>Chordata</taxon>
        <taxon>Craniata</taxon>
        <taxon>Vertebrata</taxon>
        <taxon>Euteleostomi</taxon>
        <taxon>Actinopterygii</taxon>
        <taxon>Neopterygii</taxon>
        <taxon>Teleostei</taxon>
        <taxon>Notacanthiformes</taxon>
        <taxon>Halosauridae</taxon>
        <taxon>Aldrovandia</taxon>
    </lineage>
</organism>
<protein>
    <submittedName>
        <fullName evidence="1">Uncharacterized protein</fullName>
    </submittedName>
</protein>
<dbReference type="InterPro" id="IPR042566">
    <property type="entry name" value="L1_C"/>
</dbReference>
<name>A0AAD7WNH8_9TELE</name>
<accession>A0AAD7WNH8</accession>
<dbReference type="AlphaFoldDB" id="A0AAD7WNH8"/>
<reference evidence="1" key="1">
    <citation type="journal article" date="2023" name="Science">
        <title>Genome structures resolve the early diversification of teleost fishes.</title>
        <authorList>
            <person name="Parey E."/>
            <person name="Louis A."/>
            <person name="Montfort J."/>
            <person name="Bouchez O."/>
            <person name="Roques C."/>
            <person name="Iampietro C."/>
            <person name="Lluch J."/>
            <person name="Castinel A."/>
            <person name="Donnadieu C."/>
            <person name="Desvignes T."/>
            <person name="Floi Bucao C."/>
            <person name="Jouanno E."/>
            <person name="Wen M."/>
            <person name="Mejri S."/>
            <person name="Dirks R."/>
            <person name="Jansen H."/>
            <person name="Henkel C."/>
            <person name="Chen W.J."/>
            <person name="Zahm M."/>
            <person name="Cabau C."/>
            <person name="Klopp C."/>
            <person name="Thompson A.W."/>
            <person name="Robinson-Rechavi M."/>
            <person name="Braasch I."/>
            <person name="Lecointre G."/>
            <person name="Bobe J."/>
            <person name="Postlethwait J.H."/>
            <person name="Berthelot C."/>
            <person name="Roest Crollius H."/>
            <person name="Guiguen Y."/>
        </authorList>
    </citation>
    <scope>NUCLEOTIDE SEQUENCE</scope>
    <source>
        <strain evidence="1">NC1722</strain>
    </source>
</reference>
<gene>
    <name evidence="1" type="ORF">AAFF_G00354170</name>
</gene>
<keyword evidence="2" id="KW-1185">Reference proteome</keyword>
<proteinExistence type="predicted"/>
<dbReference type="Proteomes" id="UP001221898">
    <property type="component" value="Unassembled WGS sequence"/>
</dbReference>
<sequence length="113" mass="12980">MIFKVLRYQDCQAILQGAKEARKTGSTQDDGKTLRFFASYSAFTLQRQRAFSDMQKELYALGIPLFLIYPATLRVTHKGKKLTFTSAQDAENFRKQITNSATRSSKRQPNYTE</sequence>